<proteinExistence type="predicted"/>
<accession>A0ABM9NJ11</accession>
<gene>
    <name evidence="1" type="ORF">MECH1_V1_1843</name>
</gene>
<sequence length="85" mass="8827">MRPPEGRCYPGHNCPGLIEAGWPGSGGGGWGGYPGHNCPGLIEAPRGGRGSRNRTGVIRGITAPASLKHYQRFRAMVGNSQLSGA</sequence>
<evidence type="ECO:0000313" key="1">
    <source>
        <dbReference type="EMBL" id="CAL1240619.1"/>
    </source>
</evidence>
<evidence type="ECO:0000313" key="2">
    <source>
        <dbReference type="Proteomes" id="UP001497493"/>
    </source>
</evidence>
<protein>
    <submittedName>
        <fullName evidence="1">Uncharacterized protein</fullName>
    </submittedName>
</protein>
<keyword evidence="2" id="KW-1185">Reference proteome</keyword>
<reference evidence="1 2" key="1">
    <citation type="submission" date="2024-04" db="EMBL/GenBank/DDBJ databases">
        <authorList>
            <person name="Cremers G."/>
        </authorList>
    </citation>
    <scope>NUCLEOTIDE SEQUENCE [LARGE SCALE GENOMIC DNA]</scope>
    <source>
        <strain evidence="1">MeCH1-AG</strain>
    </source>
</reference>
<dbReference type="Proteomes" id="UP001497493">
    <property type="component" value="Chromosome"/>
</dbReference>
<name>A0ABM9NJ11_9GAMM</name>
<dbReference type="EMBL" id="OZ026884">
    <property type="protein sequence ID" value="CAL1240619.1"/>
    <property type="molecule type" value="Genomic_DNA"/>
</dbReference>
<organism evidence="1 2">
    <name type="scientific">Candidatus Methylocalor cossyra</name>
    <dbReference type="NCBI Taxonomy" id="3108543"/>
    <lineage>
        <taxon>Bacteria</taxon>
        <taxon>Pseudomonadati</taxon>
        <taxon>Pseudomonadota</taxon>
        <taxon>Gammaproteobacteria</taxon>
        <taxon>Methylococcales</taxon>
        <taxon>Methylococcaceae</taxon>
        <taxon>Candidatus Methylocalor</taxon>
    </lineage>
</organism>